<proteinExistence type="predicted"/>
<dbReference type="AlphaFoldDB" id="A0A8C6XDJ5"/>
<evidence type="ECO:0000313" key="2">
    <source>
        <dbReference type="Proteomes" id="UP000694559"/>
    </source>
</evidence>
<name>A0A8C6XDJ5_NAJNA</name>
<reference evidence="1" key="1">
    <citation type="submission" date="2025-08" db="UniProtKB">
        <authorList>
            <consortium name="Ensembl"/>
        </authorList>
    </citation>
    <scope>IDENTIFICATION</scope>
</reference>
<sequence length="58" mass="6243">MASSVELTDSSHSSSLLIQLNEQRTFQPCLLAGFDQSVQPQAGAALTLKPKRPRSSTI</sequence>
<reference evidence="1" key="2">
    <citation type="submission" date="2025-09" db="UniProtKB">
        <authorList>
            <consortium name="Ensembl"/>
        </authorList>
    </citation>
    <scope>IDENTIFICATION</scope>
</reference>
<evidence type="ECO:0000313" key="1">
    <source>
        <dbReference type="Ensembl" id="ENSNNAP00000012685.1"/>
    </source>
</evidence>
<dbReference type="Ensembl" id="ENSNNAT00000013276.1">
    <property type="protein sequence ID" value="ENSNNAP00000012685.1"/>
    <property type="gene ID" value="ENSNNAG00000008551.1"/>
</dbReference>
<organism evidence="1 2">
    <name type="scientific">Naja naja</name>
    <name type="common">Indian cobra</name>
    <dbReference type="NCBI Taxonomy" id="35670"/>
    <lineage>
        <taxon>Eukaryota</taxon>
        <taxon>Metazoa</taxon>
        <taxon>Chordata</taxon>
        <taxon>Craniata</taxon>
        <taxon>Vertebrata</taxon>
        <taxon>Euteleostomi</taxon>
        <taxon>Lepidosauria</taxon>
        <taxon>Squamata</taxon>
        <taxon>Bifurcata</taxon>
        <taxon>Unidentata</taxon>
        <taxon>Episquamata</taxon>
        <taxon>Toxicofera</taxon>
        <taxon>Serpentes</taxon>
        <taxon>Colubroidea</taxon>
        <taxon>Elapidae</taxon>
        <taxon>Elapinae</taxon>
        <taxon>Naja</taxon>
    </lineage>
</organism>
<accession>A0A8C6XDJ5</accession>
<protein>
    <submittedName>
        <fullName evidence="1">Uncharacterized protein</fullName>
    </submittedName>
</protein>
<keyword evidence="2" id="KW-1185">Reference proteome</keyword>
<dbReference type="Proteomes" id="UP000694559">
    <property type="component" value="Unplaced"/>
</dbReference>